<dbReference type="KEGG" id="bdr:105224188"/>
<accession>A0A034WAZ5</accession>
<dbReference type="AlphaFoldDB" id="A0A034WAZ5"/>
<reference evidence="11" key="2">
    <citation type="submission" date="2022-04" db="UniProtKB">
        <authorList>
            <consortium name="RefSeq"/>
        </authorList>
    </citation>
    <scope>IDENTIFICATION</scope>
    <source>
        <strain evidence="11">Punador</strain>
    </source>
</reference>
<evidence type="ECO:0000256" key="2">
    <source>
        <dbReference type="ARBA" id="ARBA00022679"/>
    </source>
</evidence>
<dbReference type="GeneID" id="105224188"/>
<dbReference type="GO" id="GO:0019706">
    <property type="term" value="F:protein-cysteine S-palmitoyltransferase activity"/>
    <property type="evidence" value="ECO:0007669"/>
    <property type="project" value="UniProtKB-EC"/>
</dbReference>
<evidence type="ECO:0000256" key="5">
    <source>
        <dbReference type="ARBA" id="ARBA00023136"/>
    </source>
</evidence>
<feature type="transmembrane region" description="Helical" evidence="7">
    <location>
        <begin position="146"/>
        <end position="166"/>
    </location>
</feature>
<evidence type="ECO:0000256" key="1">
    <source>
        <dbReference type="ARBA" id="ARBA00004141"/>
    </source>
</evidence>
<feature type="transmembrane region" description="Helical" evidence="7">
    <location>
        <begin position="186"/>
        <end position="205"/>
    </location>
</feature>
<evidence type="ECO:0000256" key="6">
    <source>
        <dbReference type="ARBA" id="ARBA00023315"/>
    </source>
</evidence>
<feature type="transmembrane region" description="Helical" evidence="7">
    <location>
        <begin position="7"/>
        <end position="32"/>
    </location>
</feature>
<evidence type="ECO:0000256" key="7">
    <source>
        <dbReference type="RuleBase" id="RU079119"/>
    </source>
</evidence>
<comment type="subcellular location">
    <subcellularLocation>
        <location evidence="1">Membrane</location>
        <topology evidence="1">Multi-pass membrane protein</topology>
    </subcellularLocation>
</comment>
<evidence type="ECO:0000313" key="10">
    <source>
        <dbReference type="Proteomes" id="UP001652620"/>
    </source>
</evidence>
<dbReference type="GO" id="GO:0016020">
    <property type="term" value="C:membrane"/>
    <property type="evidence" value="ECO:0007669"/>
    <property type="project" value="UniProtKB-SubCell"/>
</dbReference>
<sequence length="275" mass="31269">MTFIRDPCGIVCLVITYGAVIYADYVVLRWIILQTMEASIWAPVHVILFNTIVFLLCMSHLKAVLSDPGRVPLPANRLDFSDLHTTGKNNNGGGSEWTVCTRCETYRPPRAHHCRICKRCIRRMDHHCPWINNCVGERNQKFFLQFLFYVGLLSVYSVALVGYSFVYPCDNCNITTLETQTRLLHSVILLLESALFGLFVLAIMVDQMHAILHDETAVEAVQSKGKGNQRSSRLQFRLFAEVFGRGHPACWLLPCTSFNSSPRYNDTPLLMSYDV</sequence>
<dbReference type="RefSeq" id="XP_011200496.1">
    <property type="nucleotide sequence ID" value="XM_011202194.3"/>
</dbReference>
<gene>
    <name evidence="9" type="primary">ZDHC3</name>
    <name evidence="11" type="synonym">LOC105224188</name>
</gene>
<dbReference type="InterPro" id="IPR039859">
    <property type="entry name" value="PFA4/ZDH16/20/ERF2-like"/>
</dbReference>
<dbReference type="OrthoDB" id="331948at2759"/>
<name>A0A034WAZ5_BACDO</name>
<reference evidence="9" key="1">
    <citation type="journal article" date="2014" name="BMC Genomics">
        <title>Characterizing the developmental transcriptome of the oriental fruit fly, Bactrocera dorsalis (Diptera: Tephritidae) through comparative genomic analysis with Drosophila melanogaster utilizing modENCODE datasets.</title>
        <authorList>
            <person name="Geib S.M."/>
            <person name="Calla B."/>
            <person name="Hall B."/>
            <person name="Hou S."/>
            <person name="Manoukis N.C."/>
        </authorList>
    </citation>
    <scope>NUCLEOTIDE SEQUENCE</scope>
    <source>
        <strain evidence="9">Punador</strain>
    </source>
</reference>
<evidence type="ECO:0000259" key="8">
    <source>
        <dbReference type="Pfam" id="PF01529"/>
    </source>
</evidence>
<feature type="transmembrane region" description="Helical" evidence="7">
    <location>
        <begin position="38"/>
        <end position="57"/>
    </location>
</feature>
<dbReference type="PANTHER" id="PTHR12246">
    <property type="entry name" value="PALMITOYLTRANSFERASE ZDHHC16"/>
    <property type="match status" value="1"/>
</dbReference>
<keyword evidence="3 7" id="KW-0812">Transmembrane</keyword>
<comment type="similarity">
    <text evidence="7">Belongs to the DHHC palmitoyltransferase family.</text>
</comment>
<dbReference type="RefSeq" id="XP_011200496.2">
    <property type="nucleotide sequence ID" value="XM_011202194.4"/>
</dbReference>
<dbReference type="InterPro" id="IPR001594">
    <property type="entry name" value="Palmitoyltrfase_DHHC"/>
</dbReference>
<proteinExistence type="inferred from homology"/>
<organism evidence="9">
    <name type="scientific">Bactrocera dorsalis</name>
    <name type="common">Oriental fruit fly</name>
    <name type="synonym">Dacus dorsalis</name>
    <dbReference type="NCBI Taxonomy" id="27457"/>
    <lineage>
        <taxon>Eukaryota</taxon>
        <taxon>Metazoa</taxon>
        <taxon>Ecdysozoa</taxon>
        <taxon>Arthropoda</taxon>
        <taxon>Hexapoda</taxon>
        <taxon>Insecta</taxon>
        <taxon>Pterygota</taxon>
        <taxon>Neoptera</taxon>
        <taxon>Endopterygota</taxon>
        <taxon>Diptera</taxon>
        <taxon>Brachycera</taxon>
        <taxon>Muscomorpha</taxon>
        <taxon>Tephritoidea</taxon>
        <taxon>Tephritidae</taxon>
        <taxon>Bactrocera</taxon>
        <taxon>Bactrocera</taxon>
    </lineage>
</organism>
<dbReference type="EC" id="2.3.1.225" evidence="7"/>
<evidence type="ECO:0000256" key="3">
    <source>
        <dbReference type="ARBA" id="ARBA00022692"/>
    </source>
</evidence>
<keyword evidence="4 7" id="KW-1133">Transmembrane helix</keyword>
<dbReference type="EMBL" id="GAKP01007078">
    <property type="protein sequence ID" value="JAC51874.1"/>
    <property type="molecule type" value="Transcribed_RNA"/>
</dbReference>
<keyword evidence="10" id="KW-1185">Reference proteome</keyword>
<dbReference type="CTD" id="34503"/>
<keyword evidence="2 7" id="KW-0808">Transferase</keyword>
<dbReference type="Pfam" id="PF01529">
    <property type="entry name" value="DHHC"/>
    <property type="match status" value="1"/>
</dbReference>
<feature type="domain" description="Palmitoyltransferase DHHC" evidence="8">
    <location>
        <begin position="96"/>
        <end position="223"/>
    </location>
</feature>
<evidence type="ECO:0000313" key="11">
    <source>
        <dbReference type="RefSeq" id="XP_011200496.1"/>
    </source>
</evidence>
<protein>
    <recommendedName>
        <fullName evidence="7">Palmitoyltransferase</fullName>
        <ecNumber evidence="7">2.3.1.225</ecNumber>
    </recommendedName>
</protein>
<keyword evidence="5 7" id="KW-0472">Membrane</keyword>
<comment type="domain">
    <text evidence="7">The DHHC domain is required for palmitoyltransferase activity.</text>
</comment>
<dbReference type="Proteomes" id="UP001652620">
    <property type="component" value="Chromosome 1"/>
</dbReference>
<dbReference type="PROSITE" id="PS50216">
    <property type="entry name" value="DHHC"/>
    <property type="match status" value="1"/>
</dbReference>
<keyword evidence="6 7" id="KW-0012">Acyltransferase</keyword>
<comment type="catalytic activity">
    <reaction evidence="7">
        <text>L-cysteinyl-[protein] + hexadecanoyl-CoA = S-hexadecanoyl-L-cysteinyl-[protein] + CoA</text>
        <dbReference type="Rhea" id="RHEA:36683"/>
        <dbReference type="Rhea" id="RHEA-COMP:10131"/>
        <dbReference type="Rhea" id="RHEA-COMP:11032"/>
        <dbReference type="ChEBI" id="CHEBI:29950"/>
        <dbReference type="ChEBI" id="CHEBI:57287"/>
        <dbReference type="ChEBI" id="CHEBI:57379"/>
        <dbReference type="ChEBI" id="CHEBI:74151"/>
        <dbReference type="EC" id="2.3.1.225"/>
    </reaction>
</comment>
<evidence type="ECO:0000256" key="4">
    <source>
        <dbReference type="ARBA" id="ARBA00022989"/>
    </source>
</evidence>
<evidence type="ECO:0000313" key="9">
    <source>
        <dbReference type="EMBL" id="JAC51874.1"/>
    </source>
</evidence>